<keyword evidence="2" id="KW-1185">Reference proteome</keyword>
<proteinExistence type="predicted"/>
<dbReference type="AlphaFoldDB" id="A0A2T8F749"/>
<dbReference type="EMBL" id="QDGZ01000007">
    <property type="protein sequence ID" value="PVG81536.1"/>
    <property type="molecule type" value="Genomic_DNA"/>
</dbReference>
<accession>A0A2T8F749</accession>
<evidence type="ECO:0000313" key="2">
    <source>
        <dbReference type="Proteomes" id="UP000246018"/>
    </source>
</evidence>
<name>A0A2T8F749_9ACTN</name>
<organism evidence="1 2">
    <name type="scientific">Nocardioides gansuensis</name>
    <dbReference type="NCBI Taxonomy" id="2138300"/>
    <lineage>
        <taxon>Bacteria</taxon>
        <taxon>Bacillati</taxon>
        <taxon>Actinomycetota</taxon>
        <taxon>Actinomycetes</taxon>
        <taxon>Propionibacteriales</taxon>
        <taxon>Nocardioidaceae</taxon>
        <taxon>Nocardioides</taxon>
    </lineage>
</organism>
<dbReference type="OrthoDB" id="3785430at2"/>
<gene>
    <name evidence="1" type="ORF">DDE18_16115</name>
</gene>
<sequence length="91" mass="9693">MGSEFSTDDVVYESALQLWAAAQTDFDPYQVPPSEWAPAVPISDADIATDTQLDLDVVQDSLRRLDGKRLVIGEAAGTMSVEAPISEGGPP</sequence>
<dbReference type="Proteomes" id="UP000246018">
    <property type="component" value="Unassembled WGS sequence"/>
</dbReference>
<dbReference type="RefSeq" id="WP_116573303.1">
    <property type="nucleotide sequence ID" value="NZ_QDGZ01000007.1"/>
</dbReference>
<comment type="caution">
    <text evidence="1">The sequence shown here is derived from an EMBL/GenBank/DDBJ whole genome shotgun (WGS) entry which is preliminary data.</text>
</comment>
<reference evidence="1 2" key="1">
    <citation type="submission" date="2018-04" db="EMBL/GenBank/DDBJ databases">
        <title>Genome of Nocardioides gansuensis WSJ-1.</title>
        <authorList>
            <person name="Wu S."/>
            <person name="Wang G."/>
        </authorList>
    </citation>
    <scope>NUCLEOTIDE SEQUENCE [LARGE SCALE GENOMIC DNA]</scope>
    <source>
        <strain evidence="1 2">WSJ-1</strain>
    </source>
</reference>
<evidence type="ECO:0000313" key="1">
    <source>
        <dbReference type="EMBL" id="PVG81536.1"/>
    </source>
</evidence>
<protein>
    <submittedName>
        <fullName evidence="1">Uncharacterized protein</fullName>
    </submittedName>
</protein>